<feature type="region of interest" description="Disordered" evidence="1">
    <location>
        <begin position="33"/>
        <end position="88"/>
    </location>
</feature>
<reference evidence="3" key="1">
    <citation type="journal article" date="2019" name="Int. J. Syst. Evol. Microbiol.">
        <title>The Global Catalogue of Microorganisms (GCM) 10K type strain sequencing project: providing services to taxonomists for standard genome sequencing and annotation.</title>
        <authorList>
            <consortium name="The Broad Institute Genomics Platform"/>
            <consortium name="The Broad Institute Genome Sequencing Center for Infectious Disease"/>
            <person name="Wu L."/>
            <person name="Ma J."/>
        </authorList>
    </citation>
    <scope>NUCLEOTIDE SEQUENCE [LARGE SCALE GENOMIC DNA]</scope>
    <source>
        <strain evidence="3">CGMCC 4.7106</strain>
    </source>
</reference>
<keyword evidence="3" id="KW-1185">Reference proteome</keyword>
<evidence type="ECO:0000313" key="2">
    <source>
        <dbReference type="EMBL" id="MFD2257593.1"/>
    </source>
</evidence>
<evidence type="ECO:0000256" key="1">
    <source>
        <dbReference type="SAM" id="MobiDB-lite"/>
    </source>
</evidence>
<feature type="compositionally biased region" description="Basic and acidic residues" evidence="1">
    <location>
        <begin position="62"/>
        <end position="72"/>
    </location>
</feature>
<feature type="compositionally biased region" description="Basic and acidic residues" evidence="1">
    <location>
        <begin position="122"/>
        <end position="133"/>
    </location>
</feature>
<evidence type="ECO:0000313" key="3">
    <source>
        <dbReference type="Proteomes" id="UP001597375"/>
    </source>
</evidence>
<feature type="region of interest" description="Disordered" evidence="1">
    <location>
        <begin position="113"/>
        <end position="133"/>
    </location>
</feature>
<dbReference type="Proteomes" id="UP001597375">
    <property type="component" value="Unassembled WGS sequence"/>
</dbReference>
<feature type="compositionally biased region" description="Low complexity" evidence="1">
    <location>
        <begin position="33"/>
        <end position="44"/>
    </location>
</feature>
<gene>
    <name evidence="2" type="ORF">ACFSSA_12995</name>
</gene>
<name>A0ABW5D911_9BACT</name>
<proteinExistence type="predicted"/>
<comment type="caution">
    <text evidence="2">The sequence shown here is derived from an EMBL/GenBank/DDBJ whole genome shotgun (WGS) entry which is preliminary data.</text>
</comment>
<protein>
    <submittedName>
        <fullName evidence="2">Uncharacterized protein</fullName>
    </submittedName>
</protein>
<dbReference type="RefSeq" id="WP_386820907.1">
    <property type="nucleotide sequence ID" value="NZ_JBHUIT010000031.1"/>
</dbReference>
<organism evidence="2 3">
    <name type="scientific">Luteolibacter algae</name>
    <dbReference type="NCBI Taxonomy" id="454151"/>
    <lineage>
        <taxon>Bacteria</taxon>
        <taxon>Pseudomonadati</taxon>
        <taxon>Verrucomicrobiota</taxon>
        <taxon>Verrucomicrobiia</taxon>
        <taxon>Verrucomicrobiales</taxon>
        <taxon>Verrucomicrobiaceae</taxon>
        <taxon>Luteolibacter</taxon>
    </lineage>
</organism>
<dbReference type="EMBL" id="JBHUIT010000031">
    <property type="protein sequence ID" value="MFD2257593.1"/>
    <property type="molecule type" value="Genomic_DNA"/>
</dbReference>
<sequence>MKPILISSTIALAIGFAGGWAFKPSGDKSELLDALAATPARPLPRNSPSAPPIDNPNIPETSRSRELTEANDKPLLSQPDIPDTTDERDRAKWMRLSETLNLSADQAKAVQASIDETQPELSSEKPHDQALSEKGAELEEKILSILTSEQQKEFKNMQARAKENSILSNAQQSVAESFRELDLNGEQREQALSIFRQTAEEDAALISDSTRLLLEGSVLPIGKEKLTEDGLKMMKKITRAGSSDPTSVESMATIQRAEIQKKMEIFQDVLTPAQLAQYRLKLEKSLAIWDEMSPR</sequence>
<accession>A0ABW5D911</accession>